<feature type="compositionally biased region" description="Low complexity" evidence="4">
    <location>
        <begin position="230"/>
        <end position="248"/>
    </location>
</feature>
<gene>
    <name evidence="5" type="ORF">F2Q68_00046680</name>
</gene>
<dbReference type="EC" id="2.3.2.27" evidence="2"/>
<feature type="region of interest" description="Disordered" evidence="4">
    <location>
        <begin position="94"/>
        <end position="154"/>
    </location>
</feature>
<evidence type="ECO:0000313" key="6">
    <source>
        <dbReference type="Proteomes" id="UP000712281"/>
    </source>
</evidence>
<feature type="compositionally biased region" description="Polar residues" evidence="4">
    <location>
        <begin position="102"/>
        <end position="129"/>
    </location>
</feature>
<evidence type="ECO:0000256" key="1">
    <source>
        <dbReference type="ARBA" id="ARBA00000900"/>
    </source>
</evidence>
<evidence type="ECO:0000256" key="2">
    <source>
        <dbReference type="ARBA" id="ARBA00012483"/>
    </source>
</evidence>
<reference evidence="5" key="1">
    <citation type="submission" date="2019-12" db="EMBL/GenBank/DDBJ databases">
        <title>Genome sequencing and annotation of Brassica cretica.</title>
        <authorList>
            <person name="Studholme D.J."/>
            <person name="Sarris P.F."/>
        </authorList>
    </citation>
    <scope>NUCLEOTIDE SEQUENCE</scope>
    <source>
        <strain evidence="5">PFS-001/15</strain>
        <tissue evidence="5">Leaf</tissue>
    </source>
</reference>
<dbReference type="AlphaFoldDB" id="A0A8S9LDD7"/>
<dbReference type="Gene3D" id="3.30.200.20">
    <property type="entry name" value="Phosphorylase Kinase, domain 1"/>
    <property type="match status" value="2"/>
</dbReference>
<dbReference type="EMBL" id="QGKW02000276">
    <property type="protein sequence ID" value="KAF2606140.1"/>
    <property type="molecule type" value="Genomic_DNA"/>
</dbReference>
<organism evidence="5 6">
    <name type="scientific">Brassica cretica</name>
    <name type="common">Mustard</name>
    <dbReference type="NCBI Taxonomy" id="69181"/>
    <lineage>
        <taxon>Eukaryota</taxon>
        <taxon>Viridiplantae</taxon>
        <taxon>Streptophyta</taxon>
        <taxon>Embryophyta</taxon>
        <taxon>Tracheophyta</taxon>
        <taxon>Spermatophyta</taxon>
        <taxon>Magnoliopsida</taxon>
        <taxon>eudicotyledons</taxon>
        <taxon>Gunneridae</taxon>
        <taxon>Pentapetalae</taxon>
        <taxon>rosids</taxon>
        <taxon>malvids</taxon>
        <taxon>Brassicales</taxon>
        <taxon>Brassicaceae</taxon>
        <taxon>Brassiceae</taxon>
        <taxon>Brassica</taxon>
    </lineage>
</organism>
<evidence type="ECO:0000256" key="3">
    <source>
        <dbReference type="ARBA" id="ARBA00022786"/>
    </source>
</evidence>
<dbReference type="SUPFAM" id="SSF56112">
    <property type="entry name" value="Protein kinase-like (PK-like)"/>
    <property type="match status" value="1"/>
</dbReference>
<dbReference type="Gene3D" id="1.10.510.10">
    <property type="entry name" value="Transferase(Phosphotransferase) domain 1"/>
    <property type="match status" value="1"/>
</dbReference>
<protein>
    <recommendedName>
        <fullName evidence="2">RING-type E3 ubiquitin transferase</fullName>
        <ecNumber evidence="2">2.3.2.27</ecNumber>
    </recommendedName>
</protein>
<proteinExistence type="predicted"/>
<feature type="compositionally biased region" description="Low complexity" evidence="4">
    <location>
        <begin position="198"/>
        <end position="214"/>
    </location>
</feature>
<dbReference type="Proteomes" id="UP000712281">
    <property type="component" value="Unassembled WGS sequence"/>
</dbReference>
<feature type="compositionally biased region" description="Polar residues" evidence="4">
    <location>
        <begin position="178"/>
        <end position="192"/>
    </location>
</feature>
<dbReference type="PANTHER" id="PTHR45647">
    <property type="entry name" value="OS02G0152300 PROTEIN"/>
    <property type="match status" value="1"/>
</dbReference>
<accession>A0A8S9LDD7</accession>
<name>A0A8S9LDD7_BRACR</name>
<feature type="region of interest" description="Disordered" evidence="4">
    <location>
        <begin position="166"/>
        <end position="251"/>
    </location>
</feature>
<dbReference type="InterPro" id="IPR051348">
    <property type="entry name" value="U-box_ubiquitin_ligases"/>
</dbReference>
<evidence type="ECO:0000256" key="4">
    <source>
        <dbReference type="SAM" id="MobiDB-lite"/>
    </source>
</evidence>
<feature type="region of interest" description="Disordered" evidence="4">
    <location>
        <begin position="454"/>
        <end position="481"/>
    </location>
</feature>
<evidence type="ECO:0000313" key="5">
    <source>
        <dbReference type="EMBL" id="KAF2606140.1"/>
    </source>
</evidence>
<dbReference type="PANTHER" id="PTHR45647:SF30">
    <property type="entry name" value="KINASE WITH ADENINE NUCLEOTIDE ALPHA HYDROLASES-LIKE DOMAIN-CONTAINING PROTEIN"/>
    <property type="match status" value="1"/>
</dbReference>
<comment type="catalytic activity">
    <reaction evidence="1">
        <text>S-ubiquitinyl-[E2 ubiquitin-conjugating enzyme]-L-cysteine + [acceptor protein]-L-lysine = [E2 ubiquitin-conjugating enzyme]-L-cysteine + N(6)-ubiquitinyl-[acceptor protein]-L-lysine.</text>
        <dbReference type="EC" id="2.3.2.27"/>
    </reaction>
</comment>
<sequence length="836" mass="93088">MWLPKANNGGKKETGSGSVAVAIDKDKGSQHALRWTIENLASRGQTISLIHVLSKSHSSSDIEDAQQGDKIAKDLFVSFHCYCSRKEIASVRNASRPAPFKSSMQPSERENQQPVTPSDHSHSAVSTPSRPRKSAEADATRSPLGRRQVKPYGDLYDSDSDLSFISPSSHRDSHDISFISSGRPSVDRSSFTLDFPESGRSSRISTSSEQSIGSHRLGIKFSDPGFPNDSSTTFSEESGGTSSYSSQSMDDVEAEMKKLRLELKQTMDMYSTACKEALSARQQASALQKLRTEEERRLEEAKSSEEAAMSIVEKERAKAKAALEAAEAAKRLAEVESKRRVNVEMKALKDPDSFSHGFVRYRKYTVEEIEEATSNFAESQKVGEGGYGPVFRGYLDHTSVAVKVEVLSCIRHPNIVLLLGACPEFGILVYEYMAKGSLEDRLFMRGNTPPITWQLRFRTPLPPPDQTRTNSPQRPQTRKRPPRLQLRTFCYIDPEYQQTGMLGVKSDVYSLGIMLLQILTAKQPMGLAYYAEQAIEEGTLKDMLDPAVPDWPMEETMCLAKLALQCAELRRKDRPDLGKELLPELNRLRDIGEESLESVFYAGIQGKSPNTSQVSITSTVSFFLVWSDNAGRSKVSVFIFSIMLMELSFNTYETITFISPPLQSLSFNSNSLFFSPRRLTLYGGRVSVSASFHRGESKPSSDSPQTNHDDHLSLAQVSISVFLRQEIGLSEADSVYVSENCPKYTRMIVEGVRDLEEWDSWKGNEGLGFSEKVVYMVKEKGDGGGKVAFLESLGLSLSSAMYLAHYVSSESLPRLLDKVQNNSLFQFVYTLSKLQN</sequence>
<dbReference type="InterPro" id="IPR011009">
    <property type="entry name" value="Kinase-like_dom_sf"/>
</dbReference>
<comment type="caution">
    <text evidence="5">The sequence shown here is derived from an EMBL/GenBank/DDBJ whole genome shotgun (WGS) entry which is preliminary data.</text>
</comment>
<keyword evidence="3" id="KW-0833">Ubl conjugation pathway</keyword>
<dbReference type="GO" id="GO:0061630">
    <property type="term" value="F:ubiquitin protein ligase activity"/>
    <property type="evidence" value="ECO:0007669"/>
    <property type="project" value="UniProtKB-EC"/>
</dbReference>